<dbReference type="PANTHER" id="PTHR43701">
    <property type="entry name" value="MEMBRANE TRANSPORTER PROTEIN MJ0441-RELATED"/>
    <property type="match status" value="1"/>
</dbReference>
<dbReference type="RefSeq" id="WP_380720465.1">
    <property type="nucleotide sequence ID" value="NZ_JBHTLK010000015.1"/>
</dbReference>
<feature type="transmembrane region" description="Helical" evidence="6">
    <location>
        <begin position="118"/>
        <end position="136"/>
    </location>
</feature>
<evidence type="ECO:0000256" key="4">
    <source>
        <dbReference type="ARBA" id="ARBA00022989"/>
    </source>
</evidence>
<reference evidence="8" key="1">
    <citation type="journal article" date="2019" name="Int. J. Syst. Evol. Microbiol.">
        <title>The Global Catalogue of Microorganisms (GCM) 10K type strain sequencing project: providing services to taxonomists for standard genome sequencing and annotation.</title>
        <authorList>
            <consortium name="The Broad Institute Genomics Platform"/>
            <consortium name="The Broad Institute Genome Sequencing Center for Infectious Disease"/>
            <person name="Wu L."/>
            <person name="Ma J."/>
        </authorList>
    </citation>
    <scope>NUCLEOTIDE SEQUENCE [LARGE SCALE GENOMIC DNA]</scope>
    <source>
        <strain evidence="8">CCUG 60214</strain>
    </source>
</reference>
<keyword evidence="4 6" id="KW-1133">Transmembrane helix</keyword>
<evidence type="ECO:0000256" key="5">
    <source>
        <dbReference type="ARBA" id="ARBA00023136"/>
    </source>
</evidence>
<evidence type="ECO:0000256" key="2">
    <source>
        <dbReference type="ARBA" id="ARBA00009142"/>
    </source>
</evidence>
<dbReference type="PANTHER" id="PTHR43701:SF2">
    <property type="entry name" value="MEMBRANE TRANSPORTER PROTEIN YJNA-RELATED"/>
    <property type="match status" value="1"/>
</dbReference>
<keyword evidence="5 6" id="KW-0472">Membrane</keyword>
<evidence type="ECO:0000313" key="7">
    <source>
        <dbReference type="EMBL" id="MFD1146541.1"/>
    </source>
</evidence>
<proteinExistence type="inferred from homology"/>
<name>A0ABW3QMG4_9PSEU</name>
<evidence type="ECO:0000256" key="3">
    <source>
        <dbReference type="ARBA" id="ARBA00022692"/>
    </source>
</evidence>
<keyword evidence="6" id="KW-1003">Cell membrane</keyword>
<keyword evidence="8" id="KW-1185">Reference proteome</keyword>
<evidence type="ECO:0000256" key="6">
    <source>
        <dbReference type="RuleBase" id="RU363041"/>
    </source>
</evidence>
<organism evidence="7 8">
    <name type="scientific">Saccharothrix hoggarensis</name>
    <dbReference type="NCBI Taxonomy" id="913853"/>
    <lineage>
        <taxon>Bacteria</taxon>
        <taxon>Bacillati</taxon>
        <taxon>Actinomycetota</taxon>
        <taxon>Actinomycetes</taxon>
        <taxon>Pseudonocardiales</taxon>
        <taxon>Pseudonocardiaceae</taxon>
        <taxon>Saccharothrix</taxon>
    </lineage>
</organism>
<comment type="similarity">
    <text evidence="2 6">Belongs to the 4-toluene sulfonate uptake permease (TSUP) (TC 2.A.102) family.</text>
</comment>
<sequence>AVSMLRRCPDPTGHGARPVRAVGVGAGLGAMTGFLGVGGGFLAVPALVTVLSVPMSTAVGTSLLVVTTNAGAALAARAGGLALVDWALVGPFAATALLGAWDGRRLAGKVRATTLQRVFALVLLGVAVVMGVDAVSP</sequence>
<feature type="transmembrane region" description="Helical" evidence="6">
    <location>
        <begin position="21"/>
        <end position="54"/>
    </location>
</feature>
<comment type="caution">
    <text evidence="7">The sequence shown here is derived from an EMBL/GenBank/DDBJ whole genome shotgun (WGS) entry which is preliminary data.</text>
</comment>
<evidence type="ECO:0000313" key="8">
    <source>
        <dbReference type="Proteomes" id="UP001597168"/>
    </source>
</evidence>
<evidence type="ECO:0000256" key="1">
    <source>
        <dbReference type="ARBA" id="ARBA00004141"/>
    </source>
</evidence>
<dbReference type="InterPro" id="IPR002781">
    <property type="entry name" value="TM_pro_TauE-like"/>
</dbReference>
<feature type="transmembrane region" description="Helical" evidence="6">
    <location>
        <begin position="74"/>
        <end position="98"/>
    </location>
</feature>
<feature type="non-terminal residue" evidence="7">
    <location>
        <position position="1"/>
    </location>
</feature>
<protein>
    <recommendedName>
        <fullName evidence="6">Probable membrane transporter protein</fullName>
    </recommendedName>
</protein>
<dbReference type="Proteomes" id="UP001597168">
    <property type="component" value="Unassembled WGS sequence"/>
</dbReference>
<dbReference type="EMBL" id="JBHTLK010000015">
    <property type="protein sequence ID" value="MFD1146541.1"/>
    <property type="molecule type" value="Genomic_DNA"/>
</dbReference>
<gene>
    <name evidence="7" type="ORF">ACFQ3T_05345</name>
</gene>
<comment type="subcellular location">
    <subcellularLocation>
        <location evidence="6">Cell membrane</location>
        <topology evidence="6">Multi-pass membrane protein</topology>
    </subcellularLocation>
    <subcellularLocation>
        <location evidence="1">Membrane</location>
        <topology evidence="1">Multi-pass membrane protein</topology>
    </subcellularLocation>
</comment>
<accession>A0ABW3QMG4</accession>
<dbReference type="Pfam" id="PF01925">
    <property type="entry name" value="TauE"/>
    <property type="match status" value="1"/>
</dbReference>
<dbReference type="InterPro" id="IPR051598">
    <property type="entry name" value="TSUP/Inactive_protease-like"/>
</dbReference>
<keyword evidence="3 6" id="KW-0812">Transmembrane</keyword>